<dbReference type="EMBL" id="LS483452">
    <property type="protein sequence ID" value="SQH74806.1"/>
    <property type="molecule type" value="Genomic_DNA"/>
</dbReference>
<proteinExistence type="predicted"/>
<evidence type="ECO:0000313" key="1">
    <source>
        <dbReference type="EMBL" id="SQH74806.1"/>
    </source>
</evidence>
<gene>
    <name evidence="1" type="ORF">SHEWBE_0829</name>
</gene>
<dbReference type="KEGG" id="sbk:SHEWBE_0829"/>
<protein>
    <submittedName>
        <fullName evidence="1">Uncharacterized protein</fullName>
    </submittedName>
</protein>
<dbReference type="AlphaFoldDB" id="A0A330LX29"/>
<organism evidence="1 2">
    <name type="scientific">Shewanella benthica</name>
    <dbReference type="NCBI Taxonomy" id="43661"/>
    <lineage>
        <taxon>Bacteria</taxon>
        <taxon>Pseudomonadati</taxon>
        <taxon>Pseudomonadota</taxon>
        <taxon>Gammaproteobacteria</taxon>
        <taxon>Alteromonadales</taxon>
        <taxon>Shewanellaceae</taxon>
        <taxon>Shewanella</taxon>
    </lineage>
</organism>
<dbReference type="Proteomes" id="UP000250123">
    <property type="component" value="Chromosome SHEWBE"/>
</dbReference>
<name>A0A330LX29_9GAMM</name>
<sequence length="54" mass="6410">MYSKHFDNMVKIQPRFKFTQNYNFRGILDSIPKSDKELERQGKPSVEHTVVLVL</sequence>
<accession>A0A330LX29</accession>
<reference evidence="2" key="1">
    <citation type="submission" date="2018-06" db="EMBL/GenBank/DDBJ databases">
        <authorList>
            <person name="Cea G.-C."/>
            <person name="William W."/>
        </authorList>
    </citation>
    <scope>NUCLEOTIDE SEQUENCE [LARGE SCALE GENOMIC DNA]</scope>
    <source>
        <strain evidence="2">DB21MT-2</strain>
    </source>
</reference>
<evidence type="ECO:0000313" key="2">
    <source>
        <dbReference type="Proteomes" id="UP000250123"/>
    </source>
</evidence>